<dbReference type="RefSeq" id="WP_114795843.1">
    <property type="nucleotide sequence ID" value="NZ_QQZY01000003.1"/>
</dbReference>
<dbReference type="PANTHER" id="PTHR12835">
    <property type="entry name" value="BIOTIN PROTEIN LIGASE"/>
    <property type="match status" value="1"/>
</dbReference>
<dbReference type="Proteomes" id="UP000254134">
    <property type="component" value="Unassembled WGS sequence"/>
</dbReference>
<keyword evidence="1 3" id="KW-0436">Ligase</keyword>
<dbReference type="Pfam" id="PF03099">
    <property type="entry name" value="BPL_LplA_LipB"/>
    <property type="match status" value="1"/>
</dbReference>
<evidence type="ECO:0000313" key="3">
    <source>
        <dbReference type="EMBL" id="RDI74503.1"/>
    </source>
</evidence>
<keyword evidence="4" id="KW-1185">Reference proteome</keyword>
<dbReference type="PANTHER" id="PTHR12835:SF5">
    <property type="entry name" value="BIOTIN--PROTEIN LIGASE"/>
    <property type="match status" value="1"/>
</dbReference>
<gene>
    <name evidence="3" type="ORF">Gocc_1392</name>
</gene>
<sequence>MNDLAPDVVLPRLRSRLGSPYLYAQETASTQDVLRGTDLPEGAVATAEHQVAGRGRSGRRWDDRPGRSLLCSVLLRPPGGALPQLSLVVALAAAEAIELVAGVEARVKWPNDVLIAGGKVAGILLEAGDGAVVAGIGVNVNQSAGELPARTRLPATSLRVATGATHDRGALLAALLERLDAAYASWRASGLDGLAARLEARNALRGQRVSVGAASGTAGALAPDGRLSVTLDGGHVVMVESGEIEPLDLPL</sequence>
<dbReference type="NCBIfam" id="TIGR00121">
    <property type="entry name" value="birA_ligase"/>
    <property type="match status" value="1"/>
</dbReference>
<evidence type="ECO:0000259" key="2">
    <source>
        <dbReference type="PROSITE" id="PS51733"/>
    </source>
</evidence>
<dbReference type="CDD" id="cd16442">
    <property type="entry name" value="BPL"/>
    <property type="match status" value="1"/>
</dbReference>
<dbReference type="GO" id="GO:0004077">
    <property type="term" value="F:biotin--[biotin carboxyl-carrier protein] ligase activity"/>
    <property type="evidence" value="ECO:0007669"/>
    <property type="project" value="InterPro"/>
</dbReference>
<dbReference type="SUPFAM" id="SSF55681">
    <property type="entry name" value="Class II aaRS and biotin synthetases"/>
    <property type="match status" value="1"/>
</dbReference>
<dbReference type="OrthoDB" id="9807064at2"/>
<protein>
    <submittedName>
        <fullName evidence="3">Biotin--[acetyl-CoA-carboxylase] ligase</fullName>
    </submittedName>
</protein>
<reference evidence="4" key="2">
    <citation type="journal article" date="2019" name="MicrobiologyOpen">
        <title>High-quality draft genome sequence of Gaiella occulta isolated from a 150 meter deep mineral water borehole and comparison with the genome sequences of other deep-branching lineages of the phylum Actinobacteria.</title>
        <authorList>
            <person name="Severino R."/>
            <person name="Froufe H.J.C."/>
            <person name="Barroso C."/>
            <person name="Albuquerque L."/>
            <person name="Lobo-da-Cunha A."/>
            <person name="da Costa M.S."/>
            <person name="Egas C."/>
        </authorList>
    </citation>
    <scope>NUCLEOTIDE SEQUENCE [LARGE SCALE GENOMIC DNA]</scope>
    <source>
        <strain evidence="4">F2-233</strain>
    </source>
</reference>
<dbReference type="AlphaFoldDB" id="A0A7M2YWJ8"/>
<organism evidence="3 4">
    <name type="scientific">Gaiella occulta</name>
    <dbReference type="NCBI Taxonomy" id="1002870"/>
    <lineage>
        <taxon>Bacteria</taxon>
        <taxon>Bacillati</taxon>
        <taxon>Actinomycetota</taxon>
        <taxon>Thermoleophilia</taxon>
        <taxon>Gaiellales</taxon>
        <taxon>Gaiellaceae</taxon>
        <taxon>Gaiella</taxon>
    </lineage>
</organism>
<dbReference type="GO" id="GO:0005737">
    <property type="term" value="C:cytoplasm"/>
    <property type="evidence" value="ECO:0007669"/>
    <property type="project" value="TreeGrafter"/>
</dbReference>
<proteinExistence type="predicted"/>
<reference evidence="3 4" key="1">
    <citation type="submission" date="2018-07" db="EMBL/GenBank/DDBJ databases">
        <title>High-quality-draft genome sequence of Gaiella occulta.</title>
        <authorList>
            <person name="Severino R."/>
            <person name="Froufe H.J.C."/>
            <person name="Rainey F.A."/>
            <person name="Barroso C."/>
            <person name="Albuquerque L."/>
            <person name="Lobo-Da-Cunha A."/>
            <person name="Da Costa M.S."/>
            <person name="Egas C."/>
        </authorList>
    </citation>
    <scope>NUCLEOTIDE SEQUENCE [LARGE SCALE GENOMIC DNA]</scope>
    <source>
        <strain evidence="3 4">F2-233</strain>
    </source>
</reference>
<dbReference type="InterPro" id="IPR004143">
    <property type="entry name" value="BPL_LPL_catalytic"/>
</dbReference>
<dbReference type="InterPro" id="IPR004408">
    <property type="entry name" value="Biotin_CoA_COase_ligase"/>
</dbReference>
<dbReference type="InterPro" id="IPR045864">
    <property type="entry name" value="aa-tRNA-synth_II/BPL/LPL"/>
</dbReference>
<name>A0A7M2YWJ8_9ACTN</name>
<dbReference type="Gene3D" id="3.30.930.10">
    <property type="entry name" value="Bira Bifunctional Protein, Domain 2"/>
    <property type="match status" value="1"/>
</dbReference>
<accession>A0A7M2YWJ8</accession>
<evidence type="ECO:0000313" key="4">
    <source>
        <dbReference type="Proteomes" id="UP000254134"/>
    </source>
</evidence>
<dbReference type="EMBL" id="QQZY01000003">
    <property type="protein sequence ID" value="RDI74503.1"/>
    <property type="molecule type" value="Genomic_DNA"/>
</dbReference>
<feature type="domain" description="BPL/LPL catalytic" evidence="2">
    <location>
        <begin position="7"/>
        <end position="187"/>
    </location>
</feature>
<comment type="caution">
    <text evidence="3">The sequence shown here is derived from an EMBL/GenBank/DDBJ whole genome shotgun (WGS) entry which is preliminary data.</text>
</comment>
<evidence type="ECO:0000256" key="1">
    <source>
        <dbReference type="ARBA" id="ARBA00022598"/>
    </source>
</evidence>
<dbReference type="PROSITE" id="PS51733">
    <property type="entry name" value="BPL_LPL_CATALYTIC"/>
    <property type="match status" value="1"/>
</dbReference>